<feature type="transmembrane region" description="Helical" evidence="1">
    <location>
        <begin position="20"/>
        <end position="48"/>
    </location>
</feature>
<keyword evidence="1" id="KW-0812">Transmembrane</keyword>
<dbReference type="Proteomes" id="UP000316988">
    <property type="component" value="Unassembled WGS sequence"/>
</dbReference>
<comment type="caution">
    <text evidence="2">The sequence shown here is derived from an EMBL/GenBank/DDBJ whole genome shotgun (WGS) entry which is preliminary data.</text>
</comment>
<organism evidence="2 3">
    <name type="scientific">Aeromicrobium piscarium</name>
    <dbReference type="NCBI Taxonomy" id="2590901"/>
    <lineage>
        <taxon>Bacteria</taxon>
        <taxon>Bacillati</taxon>
        <taxon>Actinomycetota</taxon>
        <taxon>Actinomycetes</taxon>
        <taxon>Propionibacteriales</taxon>
        <taxon>Nocardioidaceae</taxon>
        <taxon>Aeromicrobium</taxon>
    </lineage>
</organism>
<evidence type="ECO:0008006" key="4">
    <source>
        <dbReference type="Google" id="ProtNLM"/>
    </source>
</evidence>
<dbReference type="Pfam" id="PF19607">
    <property type="entry name" value="DUF6112"/>
    <property type="match status" value="1"/>
</dbReference>
<evidence type="ECO:0000256" key="1">
    <source>
        <dbReference type="SAM" id="Phobius"/>
    </source>
</evidence>
<keyword evidence="3" id="KW-1185">Reference proteome</keyword>
<gene>
    <name evidence="2" type="ORF">FNM00_12440</name>
</gene>
<dbReference type="InterPro" id="IPR046094">
    <property type="entry name" value="DUF6112"/>
</dbReference>
<name>A0A554S7W3_9ACTN</name>
<keyword evidence="1" id="KW-1133">Transmembrane helix</keyword>
<sequence>MDVFPDFDGLAGVEDIEKVVGALLTIVLVAAVLMLIVSAVAWAIASAAGNYTAAMKARGGVLVALGAAVLAGGAIPWVNWLISIGRQL</sequence>
<dbReference type="AlphaFoldDB" id="A0A554S7W3"/>
<accession>A0A554S7W3</accession>
<keyword evidence="1" id="KW-0472">Membrane</keyword>
<protein>
    <recommendedName>
        <fullName evidence="4">Integral membrane protein</fullName>
    </recommendedName>
</protein>
<reference evidence="2 3" key="1">
    <citation type="submission" date="2019-07" db="EMBL/GenBank/DDBJ databases">
        <authorList>
            <person name="Zhao L.H."/>
        </authorList>
    </citation>
    <scope>NUCLEOTIDE SEQUENCE [LARGE SCALE GENOMIC DNA]</scope>
    <source>
        <strain evidence="2 3">Co35</strain>
    </source>
</reference>
<feature type="transmembrane region" description="Helical" evidence="1">
    <location>
        <begin position="60"/>
        <end position="82"/>
    </location>
</feature>
<dbReference type="EMBL" id="VLNT01000009">
    <property type="protein sequence ID" value="TSD62427.1"/>
    <property type="molecule type" value="Genomic_DNA"/>
</dbReference>
<proteinExistence type="predicted"/>
<evidence type="ECO:0000313" key="3">
    <source>
        <dbReference type="Proteomes" id="UP000316988"/>
    </source>
</evidence>
<evidence type="ECO:0000313" key="2">
    <source>
        <dbReference type="EMBL" id="TSD62427.1"/>
    </source>
</evidence>
<dbReference type="RefSeq" id="WP_143913861.1">
    <property type="nucleotide sequence ID" value="NZ_VLNT01000009.1"/>
</dbReference>